<evidence type="ECO:0000313" key="1">
    <source>
        <dbReference type="EMBL" id="KAJ0041364.1"/>
    </source>
</evidence>
<proteinExistence type="predicted"/>
<organism evidence="1 2">
    <name type="scientific">Pistacia integerrima</name>
    <dbReference type="NCBI Taxonomy" id="434235"/>
    <lineage>
        <taxon>Eukaryota</taxon>
        <taxon>Viridiplantae</taxon>
        <taxon>Streptophyta</taxon>
        <taxon>Embryophyta</taxon>
        <taxon>Tracheophyta</taxon>
        <taxon>Spermatophyta</taxon>
        <taxon>Magnoliopsida</taxon>
        <taxon>eudicotyledons</taxon>
        <taxon>Gunneridae</taxon>
        <taxon>Pentapetalae</taxon>
        <taxon>rosids</taxon>
        <taxon>malvids</taxon>
        <taxon>Sapindales</taxon>
        <taxon>Anacardiaceae</taxon>
        <taxon>Pistacia</taxon>
    </lineage>
</organism>
<sequence length="116" mass="13013">MVEFLVTPSVQFNETDFPFAFGFGSHVSKPSTSQNPQNSSTSSSSSGLNPLVSSFPFVSIPSRTALYQILLQQLVSLLLLFYFILQLLHLLVPIHPYIILILAHHYACPLHHLQLY</sequence>
<reference evidence="2" key="1">
    <citation type="journal article" date="2023" name="G3 (Bethesda)">
        <title>Genome assembly and association tests identify interacting loci associated with vigor, precocity, and sex in interspecific pistachio rootstocks.</title>
        <authorList>
            <person name="Palmer W."/>
            <person name="Jacygrad E."/>
            <person name="Sagayaradj S."/>
            <person name="Cavanaugh K."/>
            <person name="Han R."/>
            <person name="Bertier L."/>
            <person name="Beede B."/>
            <person name="Kafkas S."/>
            <person name="Golino D."/>
            <person name="Preece J."/>
            <person name="Michelmore R."/>
        </authorList>
    </citation>
    <scope>NUCLEOTIDE SEQUENCE [LARGE SCALE GENOMIC DNA]</scope>
</reference>
<comment type="caution">
    <text evidence="1">The sequence shown here is derived from an EMBL/GenBank/DDBJ whole genome shotgun (WGS) entry which is preliminary data.</text>
</comment>
<evidence type="ECO:0000313" key="2">
    <source>
        <dbReference type="Proteomes" id="UP001163603"/>
    </source>
</evidence>
<protein>
    <submittedName>
        <fullName evidence="1">Uncharacterized protein</fullName>
    </submittedName>
</protein>
<gene>
    <name evidence="1" type="ORF">Pint_27568</name>
</gene>
<keyword evidence="2" id="KW-1185">Reference proteome</keyword>
<dbReference type="EMBL" id="CM047740">
    <property type="protein sequence ID" value="KAJ0041364.1"/>
    <property type="molecule type" value="Genomic_DNA"/>
</dbReference>
<accession>A0ACC0YUW7</accession>
<name>A0ACC0YUW7_9ROSI</name>
<dbReference type="Proteomes" id="UP001163603">
    <property type="component" value="Chromosome 5"/>
</dbReference>